<dbReference type="Proteomes" id="UP001432014">
    <property type="component" value="Chromosome"/>
</dbReference>
<evidence type="ECO:0000313" key="5">
    <source>
        <dbReference type="Proteomes" id="UP001432014"/>
    </source>
</evidence>
<dbReference type="Gene3D" id="3.30.565.10">
    <property type="entry name" value="Histidine kinase-like ATPase, C-terminal domain"/>
    <property type="match status" value="1"/>
</dbReference>
<gene>
    <name evidence="4" type="ORF">OG469_01990</name>
</gene>
<proteinExistence type="predicted"/>
<keyword evidence="1" id="KW-0723">Serine/threonine-protein kinase</keyword>
<dbReference type="SUPFAM" id="SSF55874">
    <property type="entry name" value="ATPase domain of HSP90 chaperone/DNA topoisomerase II/histidine kinase"/>
    <property type="match status" value="1"/>
</dbReference>
<keyword evidence="1" id="KW-0808">Transferase</keyword>
<dbReference type="InterPro" id="IPR036890">
    <property type="entry name" value="HATPase_C_sf"/>
</dbReference>
<dbReference type="InterPro" id="IPR003594">
    <property type="entry name" value="HATPase_dom"/>
</dbReference>
<keyword evidence="5" id="KW-1185">Reference proteome</keyword>
<organism evidence="4 5">
    <name type="scientific">Kitasatospora herbaricolor</name>
    <dbReference type="NCBI Taxonomy" id="68217"/>
    <lineage>
        <taxon>Bacteria</taxon>
        <taxon>Bacillati</taxon>
        <taxon>Actinomycetota</taxon>
        <taxon>Actinomycetes</taxon>
        <taxon>Kitasatosporales</taxon>
        <taxon>Streptomycetaceae</taxon>
        <taxon>Kitasatospora</taxon>
    </lineage>
</organism>
<reference evidence="4 5" key="1">
    <citation type="submission" date="2022-10" db="EMBL/GenBank/DDBJ databases">
        <title>The complete genomes of actinobacterial strains from the NBC collection.</title>
        <authorList>
            <person name="Joergensen T.S."/>
            <person name="Alvarez Arevalo M."/>
            <person name="Sterndorff E.B."/>
            <person name="Faurdal D."/>
            <person name="Vuksanovic O."/>
            <person name="Mourched A.-S."/>
            <person name="Charusanti P."/>
            <person name="Shaw S."/>
            <person name="Blin K."/>
            <person name="Weber T."/>
        </authorList>
    </citation>
    <scope>NUCLEOTIDE SEQUENCE [LARGE SCALE GENOMIC DNA]</scope>
    <source>
        <strain evidence="4 5">NBC_01247</strain>
    </source>
</reference>
<dbReference type="RefSeq" id="WP_329492994.1">
    <property type="nucleotide sequence ID" value="NZ_CP108460.1"/>
</dbReference>
<evidence type="ECO:0000259" key="3">
    <source>
        <dbReference type="Pfam" id="PF13581"/>
    </source>
</evidence>
<dbReference type="InterPro" id="IPR050267">
    <property type="entry name" value="Anti-sigma-factor_SerPK"/>
</dbReference>
<dbReference type="PANTHER" id="PTHR35526">
    <property type="entry name" value="ANTI-SIGMA-F FACTOR RSBW-RELATED"/>
    <property type="match status" value="1"/>
</dbReference>
<dbReference type="GO" id="GO:0005524">
    <property type="term" value="F:ATP binding"/>
    <property type="evidence" value="ECO:0007669"/>
    <property type="project" value="UniProtKB-KW"/>
</dbReference>
<evidence type="ECO:0000256" key="2">
    <source>
        <dbReference type="SAM" id="MobiDB-lite"/>
    </source>
</evidence>
<feature type="compositionally biased region" description="Low complexity" evidence="2">
    <location>
        <begin position="1"/>
        <end position="28"/>
    </location>
</feature>
<dbReference type="CDD" id="cd16936">
    <property type="entry name" value="HATPase_RsbW-like"/>
    <property type="match status" value="1"/>
</dbReference>
<name>A0ABZ1W0N2_9ACTN</name>
<dbReference type="Pfam" id="PF13581">
    <property type="entry name" value="HATPase_c_2"/>
    <property type="match status" value="1"/>
</dbReference>
<feature type="region of interest" description="Disordered" evidence="2">
    <location>
        <begin position="1"/>
        <end position="31"/>
    </location>
</feature>
<evidence type="ECO:0000256" key="1">
    <source>
        <dbReference type="ARBA" id="ARBA00022527"/>
    </source>
</evidence>
<accession>A0ABZ1W0N2</accession>
<feature type="domain" description="Histidine kinase/HSP90-like ATPase" evidence="3">
    <location>
        <begin position="47"/>
        <end position="142"/>
    </location>
</feature>
<keyword evidence="4" id="KW-0067">ATP-binding</keyword>
<evidence type="ECO:0000313" key="4">
    <source>
        <dbReference type="EMBL" id="WUS54383.1"/>
    </source>
</evidence>
<keyword evidence="4" id="KW-0547">Nucleotide-binding</keyword>
<sequence length="171" mass="17493">MTTHPIARPPAAARAAAAPAGAGHTATTGVEAQERPLVADTATALLPYEPQSAAAARRLVRTALQGWEMGDLVEAGELVVSELAGNAAKTGCRRSMAVTVERVTDRSVRISVRDSSRTLPCLIDAGPAAESGRGLALVHHLTGGQWGATAEPFGKTVHADLRAPPLGPAPA</sequence>
<dbReference type="PANTHER" id="PTHR35526:SF3">
    <property type="entry name" value="ANTI-SIGMA-F FACTOR RSBW"/>
    <property type="match status" value="1"/>
</dbReference>
<keyword evidence="1" id="KW-0418">Kinase</keyword>
<protein>
    <submittedName>
        <fullName evidence="4">ATP-binding protein</fullName>
    </submittedName>
</protein>
<dbReference type="EMBL" id="CP108482">
    <property type="protein sequence ID" value="WUS54383.1"/>
    <property type="molecule type" value="Genomic_DNA"/>
</dbReference>